<sequence length="527" mass="56422">MNGGGVAGAESVDSAPAVKLEGITKRYGSVVACDEVDLTLSRGRIHGVLGENGAGKSTLMKIMIGLTIPDAGLITIDGERCQITDPIDAARRGVAMVHQHFSLVEPLTVWENVALGDVGRLDPPAVRRRVGELSEHYGLAIDPDAIVGDLPAGLRQRVEIIKCLRRDPAILIFDEPTSVLTPEESEQLFSSLRDVIAREGRAVALVSHKLDEILQATDDVTIMRQGRVVERMSIADADASSLANAMVGREVALRSERVALGVVDTDLAGTEIADVDVEHAECVLRVDDLTMTSRDGRKLLDGLSLQVRAGEVLGVAGVEGNGQRHLGDVLSSLINPDRGTVQVGDEMVPVGTPGAMARAGIGVIPEDRHDSGVVLGMTVAENMYLVDPSRVSTAGLIRPHEARKRAEQLIEEFGISCTGPDAPMWSLSGGNQQRVVLARELAQDPKVLVAAQPTHGLDVGAIEYMTDRIRRAAESGLAVLLISSELEEILDLAHRIVVMHEGRIIGEMRRDDVDIERLGRLIGGQQV</sequence>
<keyword evidence="7" id="KW-1185">Reference proteome</keyword>
<dbReference type="Gene3D" id="3.40.50.300">
    <property type="entry name" value="P-loop containing nucleotide triphosphate hydrolases"/>
    <property type="match status" value="2"/>
</dbReference>
<evidence type="ECO:0000313" key="7">
    <source>
        <dbReference type="Proteomes" id="UP000011863"/>
    </source>
</evidence>
<reference evidence="6 7" key="1">
    <citation type="journal article" date="2013" name="Int. J. Syst. Evol. Microbiol.">
        <title>Ilumatobacter nonamiense sp. nov. and Ilumatobacter coccineum sp. nov., isolated from seashore sand.</title>
        <authorList>
            <person name="Matsumoto A."/>
            <person name="Kasai H."/>
            <person name="Matsuo Y."/>
            <person name="Shizuri Y."/>
            <person name="Ichikawa N."/>
            <person name="Fujita N."/>
            <person name="Omura S."/>
            <person name="Takahashi Y."/>
        </authorList>
    </citation>
    <scope>NUCLEOTIDE SEQUENCE [LARGE SCALE GENOMIC DNA]</scope>
    <source>
        <strain evidence="7">NBRC 103263 / KCTC 29153 / YM16-304</strain>
    </source>
</reference>
<dbReference type="EMBL" id="AP012057">
    <property type="protein sequence ID" value="BAN04534.1"/>
    <property type="molecule type" value="Genomic_DNA"/>
</dbReference>
<dbReference type="GO" id="GO:0005524">
    <property type="term" value="F:ATP binding"/>
    <property type="evidence" value="ECO:0007669"/>
    <property type="project" value="UniProtKB-KW"/>
</dbReference>
<evidence type="ECO:0000256" key="3">
    <source>
        <dbReference type="ARBA" id="ARBA00022741"/>
    </source>
</evidence>
<evidence type="ECO:0000256" key="1">
    <source>
        <dbReference type="ARBA" id="ARBA00022448"/>
    </source>
</evidence>
<protein>
    <submittedName>
        <fullName evidence="6">Putative ABC transporter ATP-binding protein</fullName>
    </submittedName>
</protein>
<dbReference type="PROSITE" id="PS00211">
    <property type="entry name" value="ABC_TRANSPORTER_1"/>
    <property type="match status" value="1"/>
</dbReference>
<dbReference type="InterPro" id="IPR017871">
    <property type="entry name" value="ABC_transporter-like_CS"/>
</dbReference>
<evidence type="ECO:0000256" key="2">
    <source>
        <dbReference type="ARBA" id="ARBA00022737"/>
    </source>
</evidence>
<dbReference type="InterPro" id="IPR027417">
    <property type="entry name" value="P-loop_NTPase"/>
</dbReference>
<keyword evidence="2" id="KW-0677">Repeat</keyword>
<evidence type="ECO:0000313" key="6">
    <source>
        <dbReference type="EMBL" id="BAN04534.1"/>
    </source>
</evidence>
<dbReference type="AlphaFoldDB" id="A0A6C7EA34"/>
<keyword evidence="3" id="KW-0547">Nucleotide-binding</keyword>
<dbReference type="Pfam" id="PF00005">
    <property type="entry name" value="ABC_tran"/>
    <property type="match status" value="2"/>
</dbReference>
<keyword evidence="1" id="KW-0813">Transport</keyword>
<gene>
    <name evidence="6" type="ORF">YM304_42200</name>
</gene>
<dbReference type="InterPro" id="IPR003439">
    <property type="entry name" value="ABC_transporter-like_ATP-bd"/>
</dbReference>
<dbReference type="Proteomes" id="UP000011863">
    <property type="component" value="Chromosome"/>
</dbReference>
<dbReference type="OrthoDB" id="8039522at2"/>
<keyword evidence="4 6" id="KW-0067">ATP-binding</keyword>
<accession>A0A6C7EA34</accession>
<dbReference type="PROSITE" id="PS50893">
    <property type="entry name" value="ABC_TRANSPORTER_2"/>
    <property type="match status" value="2"/>
</dbReference>
<dbReference type="GO" id="GO:0016887">
    <property type="term" value="F:ATP hydrolysis activity"/>
    <property type="evidence" value="ECO:0007669"/>
    <property type="project" value="InterPro"/>
</dbReference>
<dbReference type="KEGG" id="aym:YM304_42200"/>
<dbReference type="InterPro" id="IPR003593">
    <property type="entry name" value="AAA+_ATPase"/>
</dbReference>
<dbReference type="CDD" id="cd03215">
    <property type="entry name" value="ABC_Carb_Monos_II"/>
    <property type="match status" value="1"/>
</dbReference>
<proteinExistence type="predicted"/>
<dbReference type="CDD" id="cd03216">
    <property type="entry name" value="ABC_Carb_Monos_I"/>
    <property type="match status" value="1"/>
</dbReference>
<evidence type="ECO:0000256" key="4">
    <source>
        <dbReference type="ARBA" id="ARBA00022840"/>
    </source>
</evidence>
<evidence type="ECO:0000259" key="5">
    <source>
        <dbReference type="PROSITE" id="PS50893"/>
    </source>
</evidence>
<dbReference type="SMART" id="SM00382">
    <property type="entry name" value="AAA"/>
    <property type="match status" value="1"/>
</dbReference>
<feature type="domain" description="ABC transporter" evidence="5">
    <location>
        <begin position="18"/>
        <end position="250"/>
    </location>
</feature>
<dbReference type="SUPFAM" id="SSF52540">
    <property type="entry name" value="P-loop containing nucleoside triphosphate hydrolases"/>
    <property type="match status" value="2"/>
</dbReference>
<dbReference type="PANTHER" id="PTHR43790">
    <property type="entry name" value="CARBOHYDRATE TRANSPORT ATP-BINDING PROTEIN MG119-RELATED"/>
    <property type="match status" value="1"/>
</dbReference>
<dbReference type="PANTHER" id="PTHR43790:SF9">
    <property type="entry name" value="GALACTOFURANOSE TRANSPORTER ATP-BINDING PROTEIN YTFR"/>
    <property type="match status" value="1"/>
</dbReference>
<name>A0A6C7EA34_ILUCY</name>
<dbReference type="InterPro" id="IPR050107">
    <property type="entry name" value="ABC_carbohydrate_import_ATPase"/>
</dbReference>
<feature type="domain" description="ABC transporter" evidence="5">
    <location>
        <begin position="284"/>
        <end position="526"/>
    </location>
</feature>
<organism evidence="6 7">
    <name type="scientific">Ilumatobacter coccineus (strain NBRC 103263 / KCTC 29153 / YM16-304)</name>
    <dbReference type="NCBI Taxonomy" id="1313172"/>
    <lineage>
        <taxon>Bacteria</taxon>
        <taxon>Bacillati</taxon>
        <taxon>Actinomycetota</taxon>
        <taxon>Acidimicrobiia</taxon>
        <taxon>Acidimicrobiales</taxon>
        <taxon>Ilumatobacteraceae</taxon>
        <taxon>Ilumatobacter</taxon>
    </lineage>
</organism>